<dbReference type="GO" id="GO:0003677">
    <property type="term" value="F:DNA binding"/>
    <property type="evidence" value="ECO:0007669"/>
    <property type="project" value="UniProtKB-KW"/>
</dbReference>
<evidence type="ECO:0000313" key="5">
    <source>
        <dbReference type="EMBL" id="CAG8600073.1"/>
    </source>
</evidence>
<organism evidence="5 6">
    <name type="scientific">Acaulospora morrowiae</name>
    <dbReference type="NCBI Taxonomy" id="94023"/>
    <lineage>
        <taxon>Eukaryota</taxon>
        <taxon>Fungi</taxon>
        <taxon>Fungi incertae sedis</taxon>
        <taxon>Mucoromycota</taxon>
        <taxon>Glomeromycotina</taxon>
        <taxon>Glomeromycetes</taxon>
        <taxon>Diversisporales</taxon>
        <taxon>Acaulosporaceae</taxon>
        <taxon>Acaulospora</taxon>
    </lineage>
</organism>
<reference evidence="5" key="1">
    <citation type="submission" date="2021-06" db="EMBL/GenBank/DDBJ databases">
        <authorList>
            <person name="Kallberg Y."/>
            <person name="Tangrot J."/>
            <person name="Rosling A."/>
        </authorList>
    </citation>
    <scope>NUCLEOTIDE SEQUENCE</scope>
    <source>
        <strain evidence="5">CL551</strain>
    </source>
</reference>
<dbReference type="Gene3D" id="3.40.50.850">
    <property type="entry name" value="Isochorismatase-like"/>
    <property type="match status" value="1"/>
</dbReference>
<dbReference type="AlphaFoldDB" id="A0A9N9GG49"/>
<dbReference type="PROSITE" id="PS51253">
    <property type="entry name" value="HTH_CENPB"/>
    <property type="match status" value="1"/>
</dbReference>
<feature type="non-terminal residue" evidence="5">
    <location>
        <position position="341"/>
    </location>
</feature>
<dbReference type="InterPro" id="IPR009057">
    <property type="entry name" value="Homeodomain-like_sf"/>
</dbReference>
<dbReference type="SUPFAM" id="SSF52499">
    <property type="entry name" value="Isochorismatase-like hydrolases"/>
    <property type="match status" value="1"/>
</dbReference>
<dbReference type="OrthoDB" id="5576901at2759"/>
<evidence type="ECO:0000256" key="3">
    <source>
        <dbReference type="ARBA" id="ARBA00023125"/>
    </source>
</evidence>
<dbReference type="Pfam" id="PF00857">
    <property type="entry name" value="Isochorismatase"/>
    <property type="match status" value="1"/>
</dbReference>
<feature type="domain" description="HTH CENPB-type" evidence="4">
    <location>
        <begin position="1"/>
        <end position="42"/>
    </location>
</feature>
<dbReference type="Proteomes" id="UP000789342">
    <property type="component" value="Unassembled WGS sequence"/>
</dbReference>
<proteinExistence type="inferred from homology"/>
<keyword evidence="2" id="KW-0378">Hydrolase</keyword>
<keyword evidence="3" id="KW-0238">DNA-binding</keyword>
<dbReference type="PANTHER" id="PTHR43540">
    <property type="entry name" value="PEROXYUREIDOACRYLATE/UREIDOACRYLATE AMIDOHYDROLASE-RELATED"/>
    <property type="match status" value="1"/>
</dbReference>
<comment type="similarity">
    <text evidence="1">Belongs to the isochorismatase family.</text>
</comment>
<evidence type="ECO:0000256" key="1">
    <source>
        <dbReference type="ARBA" id="ARBA00006336"/>
    </source>
</evidence>
<dbReference type="EMBL" id="CAJVPV010006081">
    <property type="protein sequence ID" value="CAG8600073.1"/>
    <property type="molecule type" value="Genomic_DNA"/>
</dbReference>
<dbReference type="InterPro" id="IPR006600">
    <property type="entry name" value="HTH_CenpB_DNA-bd_dom"/>
</dbReference>
<keyword evidence="6" id="KW-1185">Reference proteome</keyword>
<protein>
    <submittedName>
        <fullName evidence="5">1272_t:CDS:1</fullName>
    </submittedName>
</protein>
<dbReference type="CDD" id="cd00431">
    <property type="entry name" value="cysteine_hydrolases"/>
    <property type="match status" value="1"/>
</dbReference>
<dbReference type="InterPro" id="IPR050272">
    <property type="entry name" value="Isochorismatase-like_hydrls"/>
</dbReference>
<dbReference type="PANTHER" id="PTHR43540:SF1">
    <property type="entry name" value="ISOCHORISMATASE HYDROLASE"/>
    <property type="match status" value="1"/>
</dbReference>
<sequence length="341" mass="37640">SDSQLQEKALELAQMYNIRNEFQASNGWISKFKNRHQVRSGDSSGAELSLQQVTSHSTPIAGASVLSPEHSNFSNTVNIPPTSNYTSPPSITSAQNRTNGANTLTIGTTASSHYLSYGATTSASMGPPYAPSGMYPTQSVPIVHSIHLDNAAFLFCDYQNDVIGMIQTGNTLNQFLTRSRSLFNAVHLARQKKNVSCFSIGLSFRPGYPELSPHLNSRYLEQFKTTGRLIEGTKGAEFIDGMIPRESDIVIKRRRADAFYNTDLQMILESRNIRHIILSGIATSDVILPTILTAFNKDMTITVVSDCCFDVNESVQKMLTDEFFPKQDVTVVRLDDILKGL</sequence>
<name>A0A9N9GG49_9GLOM</name>
<dbReference type="Gene3D" id="1.10.10.60">
    <property type="entry name" value="Homeodomain-like"/>
    <property type="match status" value="1"/>
</dbReference>
<dbReference type="SUPFAM" id="SSF46689">
    <property type="entry name" value="Homeodomain-like"/>
    <property type="match status" value="1"/>
</dbReference>
<evidence type="ECO:0000259" key="4">
    <source>
        <dbReference type="PROSITE" id="PS51253"/>
    </source>
</evidence>
<dbReference type="InterPro" id="IPR036380">
    <property type="entry name" value="Isochorismatase-like_sf"/>
</dbReference>
<evidence type="ECO:0000256" key="2">
    <source>
        <dbReference type="ARBA" id="ARBA00022801"/>
    </source>
</evidence>
<dbReference type="InterPro" id="IPR000868">
    <property type="entry name" value="Isochorismatase-like_dom"/>
</dbReference>
<gene>
    <name evidence="5" type="ORF">AMORRO_LOCUS7747</name>
</gene>
<dbReference type="GO" id="GO:0016787">
    <property type="term" value="F:hydrolase activity"/>
    <property type="evidence" value="ECO:0007669"/>
    <property type="project" value="UniProtKB-KW"/>
</dbReference>
<evidence type="ECO:0000313" key="6">
    <source>
        <dbReference type="Proteomes" id="UP000789342"/>
    </source>
</evidence>
<accession>A0A9N9GG49</accession>
<dbReference type="Pfam" id="PF03221">
    <property type="entry name" value="HTH_Tnp_Tc5"/>
    <property type="match status" value="1"/>
</dbReference>
<comment type="caution">
    <text evidence="5">The sequence shown here is derived from an EMBL/GenBank/DDBJ whole genome shotgun (WGS) entry which is preliminary data.</text>
</comment>